<keyword evidence="1" id="KW-0732">Signal</keyword>
<dbReference type="Proteomes" id="UP000796880">
    <property type="component" value="Unassembled WGS sequence"/>
</dbReference>
<sequence>MSMTTALVIAFSVLLLCSGAHAAARRLGTIDSFVLIMAQFEESGVLLRHASFDILYGNQSFGDKLINHAYCKLFDYVSMLRSMCLFELVGMVAVVARRKILGAVPWVLVLDDPNSLFMTDDPQSLDSLKVERLVIFEFESFLRSASSRFVRDLSAGGSFPASTKSALSGFNGSTGLAVLR</sequence>
<reference evidence="2" key="1">
    <citation type="submission" date="2020-03" db="EMBL/GenBank/DDBJ databases">
        <title>A high-quality chromosome-level genome assembly of a woody plant with both climbing and erect habits, Rhamnella rubrinervis.</title>
        <authorList>
            <person name="Lu Z."/>
            <person name="Yang Y."/>
            <person name="Zhu X."/>
            <person name="Sun Y."/>
        </authorList>
    </citation>
    <scope>NUCLEOTIDE SEQUENCE</scope>
    <source>
        <strain evidence="2">BYM</strain>
        <tissue evidence="2">Leaf</tissue>
    </source>
</reference>
<name>A0A8K0HMB2_9ROSA</name>
<dbReference type="EMBL" id="VOIH02000002">
    <property type="protein sequence ID" value="KAF3454183.1"/>
    <property type="molecule type" value="Genomic_DNA"/>
</dbReference>
<dbReference type="AlphaFoldDB" id="A0A8K0HMB2"/>
<evidence type="ECO:0000313" key="3">
    <source>
        <dbReference type="Proteomes" id="UP000796880"/>
    </source>
</evidence>
<gene>
    <name evidence="2" type="ORF">FNV43_RR04630</name>
</gene>
<protein>
    <submittedName>
        <fullName evidence="2">Uncharacterized protein</fullName>
    </submittedName>
</protein>
<evidence type="ECO:0000256" key="1">
    <source>
        <dbReference type="SAM" id="SignalP"/>
    </source>
</evidence>
<keyword evidence="3" id="KW-1185">Reference proteome</keyword>
<feature type="signal peptide" evidence="1">
    <location>
        <begin position="1"/>
        <end position="22"/>
    </location>
</feature>
<feature type="chain" id="PRO_5035446386" evidence="1">
    <location>
        <begin position="23"/>
        <end position="180"/>
    </location>
</feature>
<evidence type="ECO:0000313" key="2">
    <source>
        <dbReference type="EMBL" id="KAF3454183.1"/>
    </source>
</evidence>
<proteinExistence type="predicted"/>
<organism evidence="2 3">
    <name type="scientific">Rhamnella rubrinervis</name>
    <dbReference type="NCBI Taxonomy" id="2594499"/>
    <lineage>
        <taxon>Eukaryota</taxon>
        <taxon>Viridiplantae</taxon>
        <taxon>Streptophyta</taxon>
        <taxon>Embryophyta</taxon>
        <taxon>Tracheophyta</taxon>
        <taxon>Spermatophyta</taxon>
        <taxon>Magnoliopsida</taxon>
        <taxon>eudicotyledons</taxon>
        <taxon>Gunneridae</taxon>
        <taxon>Pentapetalae</taxon>
        <taxon>rosids</taxon>
        <taxon>fabids</taxon>
        <taxon>Rosales</taxon>
        <taxon>Rhamnaceae</taxon>
        <taxon>rhamnoid group</taxon>
        <taxon>Rhamneae</taxon>
        <taxon>Rhamnella</taxon>
    </lineage>
</organism>
<accession>A0A8K0HMB2</accession>
<comment type="caution">
    <text evidence="2">The sequence shown here is derived from an EMBL/GenBank/DDBJ whole genome shotgun (WGS) entry which is preliminary data.</text>
</comment>